<keyword evidence="4" id="KW-1185">Reference proteome</keyword>
<dbReference type="GO" id="GO:0046491">
    <property type="term" value="P:L-methylmalonyl-CoA metabolic process"/>
    <property type="evidence" value="ECO:0007669"/>
    <property type="project" value="TreeGrafter"/>
</dbReference>
<proteinExistence type="predicted"/>
<organism evidence="3 4">
    <name type="scientific">Amycolatopsis acidicola</name>
    <dbReference type="NCBI Taxonomy" id="2596893"/>
    <lineage>
        <taxon>Bacteria</taxon>
        <taxon>Bacillati</taxon>
        <taxon>Actinomycetota</taxon>
        <taxon>Actinomycetes</taxon>
        <taxon>Pseudonocardiales</taxon>
        <taxon>Pseudonocardiaceae</taxon>
        <taxon>Amycolatopsis</taxon>
    </lineage>
</organism>
<evidence type="ECO:0000313" key="4">
    <source>
        <dbReference type="Proteomes" id="UP000319769"/>
    </source>
</evidence>
<protein>
    <submittedName>
        <fullName evidence="3">VOC family protein</fullName>
    </submittedName>
</protein>
<dbReference type="InterPro" id="IPR029068">
    <property type="entry name" value="Glyas_Bleomycin-R_OHBP_Dase"/>
</dbReference>
<dbReference type="InterPro" id="IPR051785">
    <property type="entry name" value="MMCE/EMCE_epimerase"/>
</dbReference>
<name>A0A5N0V0A3_9PSEU</name>
<dbReference type="GO" id="GO:0046872">
    <property type="term" value="F:metal ion binding"/>
    <property type="evidence" value="ECO:0007669"/>
    <property type="project" value="UniProtKB-KW"/>
</dbReference>
<gene>
    <name evidence="3" type="ORF">FPZ12_021855</name>
</gene>
<dbReference type="InterPro" id="IPR037523">
    <property type="entry name" value="VOC_core"/>
</dbReference>
<evidence type="ECO:0000256" key="1">
    <source>
        <dbReference type="ARBA" id="ARBA00022723"/>
    </source>
</evidence>
<dbReference type="Gene3D" id="3.10.180.10">
    <property type="entry name" value="2,3-Dihydroxybiphenyl 1,2-Dioxygenase, domain 1"/>
    <property type="match status" value="1"/>
</dbReference>
<dbReference type="EMBL" id="VMNW02000033">
    <property type="protein sequence ID" value="KAA9158709.1"/>
    <property type="molecule type" value="Genomic_DNA"/>
</dbReference>
<evidence type="ECO:0000259" key="2">
    <source>
        <dbReference type="PROSITE" id="PS51819"/>
    </source>
</evidence>
<dbReference type="PROSITE" id="PS51819">
    <property type="entry name" value="VOC"/>
    <property type="match status" value="1"/>
</dbReference>
<sequence length="138" mass="16135">MSNRPAYIHHVNFPTTDPERTKKWYAEVFGMKAITPKSNTRVVLMTRGNFDLHFTPVEEMDRMAPYHFAVEVEDWDGFLAHLKELGIRHTRPIERPENQSKFCYIHDPDHTMIELVYHHRRPPLSGPVPARAQSGTEN</sequence>
<dbReference type="InterPro" id="IPR004360">
    <property type="entry name" value="Glyas_Fos-R_dOase_dom"/>
</dbReference>
<evidence type="ECO:0000313" key="3">
    <source>
        <dbReference type="EMBL" id="KAA9158709.1"/>
    </source>
</evidence>
<dbReference type="SUPFAM" id="SSF54593">
    <property type="entry name" value="Glyoxalase/Bleomycin resistance protein/Dihydroxybiphenyl dioxygenase"/>
    <property type="match status" value="1"/>
</dbReference>
<feature type="domain" description="VOC" evidence="2">
    <location>
        <begin position="7"/>
        <end position="118"/>
    </location>
</feature>
<reference evidence="3" key="1">
    <citation type="submission" date="2019-09" db="EMBL/GenBank/DDBJ databases">
        <authorList>
            <person name="Teo W.F.A."/>
            <person name="Duangmal K."/>
        </authorList>
    </citation>
    <scope>NUCLEOTIDE SEQUENCE [LARGE SCALE GENOMIC DNA]</scope>
    <source>
        <strain evidence="3">K81G1</strain>
    </source>
</reference>
<dbReference type="Proteomes" id="UP000319769">
    <property type="component" value="Unassembled WGS sequence"/>
</dbReference>
<accession>A0A5N0V0A3</accession>
<dbReference type="CDD" id="cd06587">
    <property type="entry name" value="VOC"/>
    <property type="match status" value="1"/>
</dbReference>
<comment type="caution">
    <text evidence="3">The sequence shown here is derived from an EMBL/GenBank/DDBJ whole genome shotgun (WGS) entry which is preliminary data.</text>
</comment>
<dbReference type="OrthoDB" id="317332at2"/>
<dbReference type="GO" id="GO:0004493">
    <property type="term" value="F:methylmalonyl-CoA epimerase activity"/>
    <property type="evidence" value="ECO:0007669"/>
    <property type="project" value="TreeGrafter"/>
</dbReference>
<dbReference type="PANTHER" id="PTHR43048">
    <property type="entry name" value="METHYLMALONYL-COA EPIMERASE"/>
    <property type="match status" value="1"/>
</dbReference>
<dbReference type="Pfam" id="PF00903">
    <property type="entry name" value="Glyoxalase"/>
    <property type="match status" value="1"/>
</dbReference>
<dbReference type="RefSeq" id="WP_144750940.1">
    <property type="nucleotide sequence ID" value="NZ_VMNW02000033.1"/>
</dbReference>
<dbReference type="AlphaFoldDB" id="A0A5N0V0A3"/>
<keyword evidence="1" id="KW-0479">Metal-binding</keyword>
<dbReference type="PANTHER" id="PTHR43048:SF3">
    <property type="entry name" value="METHYLMALONYL-COA EPIMERASE, MITOCHONDRIAL"/>
    <property type="match status" value="1"/>
</dbReference>